<organism evidence="2 3">
    <name type="scientific">Heterodera trifolii</name>
    <dbReference type="NCBI Taxonomy" id="157864"/>
    <lineage>
        <taxon>Eukaryota</taxon>
        <taxon>Metazoa</taxon>
        <taxon>Ecdysozoa</taxon>
        <taxon>Nematoda</taxon>
        <taxon>Chromadorea</taxon>
        <taxon>Rhabditida</taxon>
        <taxon>Tylenchina</taxon>
        <taxon>Tylenchomorpha</taxon>
        <taxon>Tylenchoidea</taxon>
        <taxon>Heteroderidae</taxon>
        <taxon>Heteroderinae</taxon>
        <taxon>Heterodera</taxon>
    </lineage>
</organism>
<gene>
    <name evidence="2" type="ORF">niasHT_014002</name>
</gene>
<evidence type="ECO:0000313" key="2">
    <source>
        <dbReference type="EMBL" id="KAL3107542.1"/>
    </source>
</evidence>
<accession>A0ABD2KX51</accession>
<comment type="caution">
    <text evidence="2">The sequence shown here is derived from an EMBL/GenBank/DDBJ whole genome shotgun (WGS) entry which is preliminary data.</text>
</comment>
<keyword evidence="3" id="KW-1185">Reference proteome</keyword>
<feature type="region of interest" description="Disordered" evidence="1">
    <location>
        <begin position="1"/>
        <end position="30"/>
    </location>
</feature>
<feature type="region of interest" description="Disordered" evidence="1">
    <location>
        <begin position="286"/>
        <end position="310"/>
    </location>
</feature>
<dbReference type="Proteomes" id="UP001620626">
    <property type="component" value="Unassembled WGS sequence"/>
</dbReference>
<evidence type="ECO:0000256" key="1">
    <source>
        <dbReference type="SAM" id="MobiDB-lite"/>
    </source>
</evidence>
<protein>
    <submittedName>
        <fullName evidence="2">Uncharacterized protein</fullName>
    </submittedName>
</protein>
<reference evidence="2 3" key="1">
    <citation type="submission" date="2024-10" db="EMBL/GenBank/DDBJ databases">
        <authorList>
            <person name="Kim D."/>
        </authorList>
    </citation>
    <scope>NUCLEOTIDE SEQUENCE [LARGE SCALE GENOMIC DNA]</scope>
    <source>
        <strain evidence="2">BH-2024</strain>
    </source>
</reference>
<sequence length="632" mass="68351">MPWQEIPETDNPELQEGEKSPKRLSVSSKGSSIIVEYHDTPQSTGNPMEGISPDNHSVVIQEIDCESPTGNPVEMCGAPPEKAERSIVINVPANSKLELMGPLKCKIILLVLSAFIMIHSVDAKELPSALIHLPSRGPSSLEMREALMNQIFLHGFGGDVHPGSKEEAVNHRPMSAVDGDASFRMKGANMSHPFLCAYGMNQGHKIVSSALWRQLYKEEEREQKVTCLSLFLPLQSTEFQPTMDIAKLLDESEEFAEQQQQHHQQQQQQQQQKQQVVRFVKIDEESDDEALQIDISESEPEEEDDDDDEEAAAALEAAMATAAPSPVVQEAKKPRVQGPVEAPKVGANLGHQARDISGGPPNVGGVQAKRVAAAEGPFVKRARIGAPPNAPKPRCNKCGLLGHVSGDEARCPKSNALVKAEMDRKKAAAFAKRAEATMECSAPPIIPLPVKGGGPARAARAGGVAASMVAGGRASAEGAFRASKERARHELMTAMEKPKAAAITVAERKAAARPGVQVPMETSAVLNGLGEIGARIDRERDNHLSMAEELQQRGKRAVAAIDEVIAQGAQIGQMYVEWTRKLGEVLKANEQERADRDALEHRQAAAFMQSLRLKISVLRRELSSARSVAAGD</sequence>
<evidence type="ECO:0000313" key="3">
    <source>
        <dbReference type="Proteomes" id="UP001620626"/>
    </source>
</evidence>
<dbReference type="AlphaFoldDB" id="A0ABD2KX51"/>
<proteinExistence type="predicted"/>
<dbReference type="EMBL" id="JBICBT010000615">
    <property type="protein sequence ID" value="KAL3107542.1"/>
    <property type="molecule type" value="Genomic_DNA"/>
</dbReference>
<name>A0ABD2KX51_9BILA</name>